<evidence type="ECO:0000313" key="1">
    <source>
        <dbReference type="EMBL" id="GGJ21183.1"/>
    </source>
</evidence>
<dbReference type="SUPFAM" id="SSF160113">
    <property type="entry name" value="YegP-like"/>
    <property type="match status" value="1"/>
</dbReference>
<evidence type="ECO:0008006" key="3">
    <source>
        <dbReference type="Google" id="ProtNLM"/>
    </source>
</evidence>
<reference evidence="1" key="2">
    <citation type="submission" date="2020-09" db="EMBL/GenBank/DDBJ databases">
        <authorList>
            <person name="Sun Q."/>
            <person name="Ohkuma M."/>
        </authorList>
    </citation>
    <scope>NUCLEOTIDE SEQUENCE</scope>
    <source>
        <strain evidence="1">JCM 3086</strain>
    </source>
</reference>
<dbReference type="EMBL" id="BMQA01000009">
    <property type="protein sequence ID" value="GGJ21183.1"/>
    <property type="molecule type" value="Genomic_DNA"/>
</dbReference>
<comment type="caution">
    <text evidence="1">The sequence shown here is derived from an EMBL/GenBank/DDBJ whole genome shotgun (WGS) entry which is preliminary data.</text>
</comment>
<proteinExistence type="predicted"/>
<gene>
    <name evidence="1" type="ORF">GCM10010121_035270</name>
</gene>
<reference evidence="1" key="1">
    <citation type="journal article" date="2014" name="Int. J. Syst. Evol. Microbiol.">
        <title>Complete genome sequence of Corynebacterium casei LMG S-19264T (=DSM 44701T), isolated from a smear-ripened cheese.</title>
        <authorList>
            <consortium name="US DOE Joint Genome Institute (JGI-PGF)"/>
            <person name="Walter F."/>
            <person name="Albersmeier A."/>
            <person name="Kalinowski J."/>
            <person name="Ruckert C."/>
        </authorList>
    </citation>
    <scope>NUCLEOTIDE SEQUENCE</scope>
    <source>
        <strain evidence="1">JCM 3086</strain>
    </source>
</reference>
<name>A0A917KPX4_9ACTN</name>
<dbReference type="RefSeq" id="WP_189312109.1">
    <property type="nucleotide sequence ID" value="NZ_BMQA01000009.1"/>
</dbReference>
<dbReference type="Gene3D" id="2.30.29.80">
    <property type="match status" value="1"/>
</dbReference>
<keyword evidence="2" id="KW-1185">Reference proteome</keyword>
<sequence>MAGLKGGAVLSGTRFHVDIEVDGSCWWRLTASNGRVIAVAARSYADHGECRAVFEQLCAGIEGLQGELHHAQEGTGWKWRLRDRSGAIAAVSARTYERHSTCQTAYDRLWALLVEVGAGRVRVWDDAE</sequence>
<protein>
    <recommendedName>
        <fullName evidence="3">DUF1508 domain-containing protein</fullName>
    </recommendedName>
</protein>
<dbReference type="Proteomes" id="UP000657574">
    <property type="component" value="Unassembled WGS sequence"/>
</dbReference>
<dbReference type="InterPro" id="IPR036913">
    <property type="entry name" value="YegP-like_sf"/>
</dbReference>
<dbReference type="AlphaFoldDB" id="A0A917KPX4"/>
<accession>A0A917KPX4</accession>
<organism evidence="1 2">
    <name type="scientific">Streptomyces brasiliensis</name>
    <dbReference type="NCBI Taxonomy" id="1954"/>
    <lineage>
        <taxon>Bacteria</taxon>
        <taxon>Bacillati</taxon>
        <taxon>Actinomycetota</taxon>
        <taxon>Actinomycetes</taxon>
        <taxon>Kitasatosporales</taxon>
        <taxon>Streptomycetaceae</taxon>
        <taxon>Streptomyces</taxon>
    </lineage>
</organism>
<evidence type="ECO:0000313" key="2">
    <source>
        <dbReference type="Proteomes" id="UP000657574"/>
    </source>
</evidence>